<evidence type="ECO:0000313" key="9">
    <source>
        <dbReference type="RefSeq" id="XP_002736248.1"/>
    </source>
</evidence>
<gene>
    <name evidence="9" type="primary">LOC100378824</name>
</gene>
<keyword evidence="4" id="KW-0560">Oxidoreductase</keyword>
<reference evidence="9" key="1">
    <citation type="submission" date="2025-08" db="UniProtKB">
        <authorList>
            <consortium name="RefSeq"/>
        </authorList>
    </citation>
    <scope>IDENTIFICATION</scope>
    <source>
        <tissue evidence="9">Testes</tissue>
    </source>
</reference>
<feature type="chain" id="PRO_5045313053" evidence="6">
    <location>
        <begin position="22"/>
        <end position="306"/>
    </location>
</feature>
<dbReference type="Proteomes" id="UP000694865">
    <property type="component" value="Unplaced"/>
</dbReference>
<name>A0ABM0GSA4_SACKO</name>
<evidence type="ECO:0000256" key="4">
    <source>
        <dbReference type="ARBA" id="ARBA00023002"/>
    </source>
</evidence>
<dbReference type="PANTHER" id="PTHR43779">
    <property type="entry name" value="DIOXYGENASE RV0097-RELATED"/>
    <property type="match status" value="1"/>
</dbReference>
<dbReference type="Pfam" id="PF02668">
    <property type="entry name" value="TauD"/>
    <property type="match status" value="1"/>
</dbReference>
<dbReference type="SUPFAM" id="SSF51197">
    <property type="entry name" value="Clavaminate synthase-like"/>
    <property type="match status" value="1"/>
</dbReference>
<protein>
    <submittedName>
        <fullName evidence="9">Uncharacterized protein LOC100378824</fullName>
    </submittedName>
</protein>
<keyword evidence="8" id="KW-1185">Reference proteome</keyword>
<evidence type="ECO:0000256" key="1">
    <source>
        <dbReference type="ARBA" id="ARBA00005896"/>
    </source>
</evidence>
<comment type="similarity">
    <text evidence="1">Belongs to the TfdA dioxygenase family.</text>
</comment>
<evidence type="ECO:0000256" key="3">
    <source>
        <dbReference type="ARBA" id="ARBA00022964"/>
    </source>
</evidence>
<keyword evidence="3" id="KW-0223">Dioxygenase</keyword>
<sequence>MVNIFTLTLTLVNYCVIVADTHDFYQLTPAKIGCEVHGIDIGLPVSEKVIAQIKKDVTEHRILVFRNQHNIPPERHVEIGRWFGELESSMFYKHPKSPSPEIFRISNVKSEGSINRGRFGWHIDGSHFMKPVSHTLYQIVHVPNEGDTVYNPLNEIVQGLSTERLDRWERLWVRSNPPPQVIHPLIYSHPDTGKKVICIHLGTTASFIWDRGTNNERETGFDETKELLAEIKHEFTKNQTLQYSHKWEVGDYIITDNLSVAHESAPSSQYSIEQVGLRVLHRVTVAGTNMPTKNYDLPILKPKDEL</sequence>
<evidence type="ECO:0000256" key="2">
    <source>
        <dbReference type="ARBA" id="ARBA00022723"/>
    </source>
</evidence>
<keyword evidence="5" id="KW-0408">Iron</keyword>
<evidence type="ECO:0000313" key="8">
    <source>
        <dbReference type="Proteomes" id="UP000694865"/>
    </source>
</evidence>
<accession>A0ABM0GSA4</accession>
<feature type="signal peptide" evidence="6">
    <location>
        <begin position="1"/>
        <end position="21"/>
    </location>
</feature>
<dbReference type="InterPro" id="IPR042098">
    <property type="entry name" value="TauD-like_sf"/>
</dbReference>
<organism evidence="8 9">
    <name type="scientific">Saccoglossus kowalevskii</name>
    <name type="common">Acorn worm</name>
    <dbReference type="NCBI Taxonomy" id="10224"/>
    <lineage>
        <taxon>Eukaryota</taxon>
        <taxon>Metazoa</taxon>
        <taxon>Hemichordata</taxon>
        <taxon>Enteropneusta</taxon>
        <taxon>Harrimaniidae</taxon>
        <taxon>Saccoglossus</taxon>
    </lineage>
</organism>
<dbReference type="GeneID" id="100378824"/>
<evidence type="ECO:0000256" key="5">
    <source>
        <dbReference type="ARBA" id="ARBA00023004"/>
    </source>
</evidence>
<evidence type="ECO:0000256" key="6">
    <source>
        <dbReference type="SAM" id="SignalP"/>
    </source>
</evidence>
<feature type="domain" description="TauD/TfdA-like" evidence="7">
    <location>
        <begin position="24"/>
        <end position="266"/>
    </location>
</feature>
<proteinExistence type="inferred from homology"/>
<keyword evidence="2" id="KW-0479">Metal-binding</keyword>
<dbReference type="InterPro" id="IPR003819">
    <property type="entry name" value="TauD/TfdA-like"/>
</dbReference>
<evidence type="ECO:0000259" key="7">
    <source>
        <dbReference type="Pfam" id="PF02668"/>
    </source>
</evidence>
<dbReference type="PANTHER" id="PTHR43779:SF3">
    <property type="entry name" value="(3R)-3-[(CARBOXYMETHYL)AMINO]FATTY ACID OXYGENASE_DECARBOXYLASE"/>
    <property type="match status" value="1"/>
</dbReference>
<dbReference type="Gene3D" id="3.60.130.10">
    <property type="entry name" value="Clavaminate synthase-like"/>
    <property type="match status" value="1"/>
</dbReference>
<dbReference type="InterPro" id="IPR051178">
    <property type="entry name" value="TfdA_dioxygenase"/>
</dbReference>
<dbReference type="RefSeq" id="XP_002736248.1">
    <property type="nucleotide sequence ID" value="XM_002736202.2"/>
</dbReference>
<keyword evidence="6" id="KW-0732">Signal</keyword>